<reference evidence="6" key="1">
    <citation type="submission" date="2022-11" db="EMBL/GenBank/DDBJ databases">
        <authorList>
            <person name="Somphong A."/>
            <person name="Phongsopitanun W."/>
        </authorList>
    </citation>
    <scope>NUCLEOTIDE SEQUENCE</scope>
    <source>
        <strain evidence="6">Pm04-4</strain>
    </source>
</reference>
<evidence type="ECO:0000256" key="4">
    <source>
        <dbReference type="ARBA" id="ARBA00023163"/>
    </source>
</evidence>
<evidence type="ECO:0000313" key="6">
    <source>
        <dbReference type="EMBL" id="MCY1142660.1"/>
    </source>
</evidence>
<dbReference type="Gene3D" id="1.10.10.10">
    <property type="entry name" value="Winged helix-like DNA-binding domain superfamily/Winged helix DNA-binding domain"/>
    <property type="match status" value="1"/>
</dbReference>
<accession>A0ABT4B9Y2</accession>
<dbReference type="RefSeq" id="WP_267567118.1">
    <property type="nucleotide sequence ID" value="NZ_JAPNTZ010000012.1"/>
</dbReference>
<dbReference type="InterPro" id="IPR050389">
    <property type="entry name" value="LysR-type_TF"/>
</dbReference>
<dbReference type="PANTHER" id="PTHR30118:SF15">
    <property type="entry name" value="TRANSCRIPTIONAL REGULATORY PROTEIN"/>
    <property type="match status" value="1"/>
</dbReference>
<proteinExistence type="inferred from homology"/>
<dbReference type="PANTHER" id="PTHR30118">
    <property type="entry name" value="HTH-TYPE TRANSCRIPTIONAL REGULATOR LEUO-RELATED"/>
    <property type="match status" value="1"/>
</dbReference>
<evidence type="ECO:0000256" key="2">
    <source>
        <dbReference type="ARBA" id="ARBA00023015"/>
    </source>
</evidence>
<dbReference type="InterPro" id="IPR036390">
    <property type="entry name" value="WH_DNA-bd_sf"/>
</dbReference>
<gene>
    <name evidence="6" type="ORF">OWR29_32085</name>
</gene>
<dbReference type="Proteomes" id="UP001151002">
    <property type="component" value="Unassembled WGS sequence"/>
</dbReference>
<evidence type="ECO:0000259" key="5">
    <source>
        <dbReference type="PROSITE" id="PS50931"/>
    </source>
</evidence>
<dbReference type="Pfam" id="PF03466">
    <property type="entry name" value="LysR_substrate"/>
    <property type="match status" value="1"/>
</dbReference>
<evidence type="ECO:0000256" key="3">
    <source>
        <dbReference type="ARBA" id="ARBA00023125"/>
    </source>
</evidence>
<comment type="caution">
    <text evidence="6">The sequence shown here is derived from an EMBL/GenBank/DDBJ whole genome shotgun (WGS) entry which is preliminary data.</text>
</comment>
<name>A0ABT4B9Y2_9ACTN</name>
<dbReference type="Pfam" id="PF00126">
    <property type="entry name" value="HTH_1"/>
    <property type="match status" value="1"/>
</dbReference>
<keyword evidence="4" id="KW-0804">Transcription</keyword>
<evidence type="ECO:0000313" key="7">
    <source>
        <dbReference type="Proteomes" id="UP001151002"/>
    </source>
</evidence>
<dbReference type="InterPro" id="IPR005119">
    <property type="entry name" value="LysR_subst-bd"/>
</dbReference>
<dbReference type="SUPFAM" id="SSF53850">
    <property type="entry name" value="Periplasmic binding protein-like II"/>
    <property type="match status" value="1"/>
</dbReference>
<dbReference type="InterPro" id="IPR000847">
    <property type="entry name" value="LysR_HTH_N"/>
</dbReference>
<feature type="domain" description="HTH lysR-type" evidence="5">
    <location>
        <begin position="5"/>
        <end position="62"/>
    </location>
</feature>
<dbReference type="EMBL" id="JAPNTZ010000012">
    <property type="protein sequence ID" value="MCY1142660.1"/>
    <property type="molecule type" value="Genomic_DNA"/>
</dbReference>
<protein>
    <submittedName>
        <fullName evidence="6">LysR family transcriptional regulator</fullName>
    </submittedName>
</protein>
<dbReference type="SUPFAM" id="SSF46785">
    <property type="entry name" value="Winged helix' DNA-binding domain"/>
    <property type="match status" value="1"/>
</dbReference>
<sequence length="298" mass="32573">MADDLDLNLLRVFDALLETGSVSAAAGRLHLSVPATSRALSRLRRAMNDPIMVRAGRGLVPTPFAHQSRAQVRALLDAATALRAAPADNPATWRRTFSIRINDGLAPVLSSRLTARIAAEAPGVTVRFVAQQSKDPEPLRDGTLDLDIGVADPPPPDVRSRTLFSDHVVALVAADSDLGRASELTLDDLVRYPHVSASRRGLTRGPIDDELDRHGLTRRVTAVVPNYAVAALLALEPDIISLAPRVLAEHLTRRGMPLRWHEFPLPLPEVDVNLRWHQRLDEDVPSRWLRAVVAQAAQ</sequence>
<organism evidence="6 7">
    <name type="scientific">Paractinoplanes pyxinae</name>
    <dbReference type="NCBI Taxonomy" id="2997416"/>
    <lineage>
        <taxon>Bacteria</taxon>
        <taxon>Bacillati</taxon>
        <taxon>Actinomycetota</taxon>
        <taxon>Actinomycetes</taxon>
        <taxon>Micromonosporales</taxon>
        <taxon>Micromonosporaceae</taxon>
        <taxon>Paractinoplanes</taxon>
    </lineage>
</organism>
<evidence type="ECO:0000256" key="1">
    <source>
        <dbReference type="ARBA" id="ARBA00009437"/>
    </source>
</evidence>
<dbReference type="PROSITE" id="PS50931">
    <property type="entry name" value="HTH_LYSR"/>
    <property type="match status" value="1"/>
</dbReference>
<dbReference type="CDD" id="cd08460">
    <property type="entry name" value="PBP2_DntR_like_1"/>
    <property type="match status" value="1"/>
</dbReference>
<keyword evidence="2" id="KW-0805">Transcription regulation</keyword>
<keyword evidence="7" id="KW-1185">Reference proteome</keyword>
<dbReference type="Gene3D" id="3.40.190.10">
    <property type="entry name" value="Periplasmic binding protein-like II"/>
    <property type="match status" value="2"/>
</dbReference>
<keyword evidence="3" id="KW-0238">DNA-binding</keyword>
<comment type="similarity">
    <text evidence="1">Belongs to the LysR transcriptional regulatory family.</text>
</comment>
<dbReference type="InterPro" id="IPR036388">
    <property type="entry name" value="WH-like_DNA-bd_sf"/>
</dbReference>